<keyword evidence="3" id="KW-0862">Zinc</keyword>
<evidence type="ECO:0000259" key="4">
    <source>
        <dbReference type="Pfam" id="PF08240"/>
    </source>
</evidence>
<organism evidence="5 6">
    <name type="scientific">Leptospira ryugenii</name>
    <dbReference type="NCBI Taxonomy" id="1917863"/>
    <lineage>
        <taxon>Bacteria</taxon>
        <taxon>Pseudomonadati</taxon>
        <taxon>Spirochaetota</taxon>
        <taxon>Spirochaetia</taxon>
        <taxon>Leptospirales</taxon>
        <taxon>Leptospiraceae</taxon>
        <taxon>Leptospira</taxon>
    </lineage>
</organism>
<dbReference type="InterPro" id="IPR036291">
    <property type="entry name" value="NAD(P)-bd_dom_sf"/>
</dbReference>
<sequence length="344" mass="38167">MNMQQLVYVKKNTIEWRETESPSFTSSNQALVKPLAVSRCDLDLPIIRGQTLFRAPFPIGHEFVGEIVDVTDDLKDNFKKGDRVAVPFQISCGICPHCKTLHSQACETVPFGSNYGIGKSAKDFGGALSDLVLVPYAKEMILPLSPNIDLASIASLSDNMVEAWKLVGQHLDLKPNSSVMVIGGFAASIGLYSVLLAKSMGVKKLLYIDTDRTRLSLVQSFGIDVMEIDQFPRAHAERFDIIADAHGTKEAWLFGLRSASVDGIFGTASIFWTNDLPIPYLDLYNFGIQIHIGRVRSREWMPKILDLVESGTYKPGPVVTKVVSWKDADRAYLEEETKLVVLRN</sequence>
<proteinExistence type="predicted"/>
<accession>A0A2P2E0D3</accession>
<evidence type="ECO:0000313" key="6">
    <source>
        <dbReference type="Proteomes" id="UP000245133"/>
    </source>
</evidence>
<name>A0A2P2E0D3_9LEPT</name>
<reference evidence="5 6" key="1">
    <citation type="submission" date="2018-02" db="EMBL/GenBank/DDBJ databases">
        <title>Novel Leptospira species isolated from soil and water in Japan.</title>
        <authorList>
            <person name="Nakao R."/>
            <person name="Masuzawa T."/>
        </authorList>
    </citation>
    <scope>NUCLEOTIDE SEQUENCE [LARGE SCALE GENOMIC DNA]</scope>
    <source>
        <strain evidence="5 6">YH101</strain>
    </source>
</reference>
<keyword evidence="2" id="KW-0479">Metal-binding</keyword>
<dbReference type="PANTHER" id="PTHR42813">
    <property type="entry name" value="ZINC-TYPE ALCOHOL DEHYDROGENASE-LIKE"/>
    <property type="match status" value="1"/>
</dbReference>
<keyword evidence="6" id="KW-1185">Reference proteome</keyword>
<dbReference type="GO" id="GO:0046872">
    <property type="term" value="F:metal ion binding"/>
    <property type="evidence" value="ECO:0007669"/>
    <property type="project" value="UniProtKB-KW"/>
</dbReference>
<gene>
    <name evidence="5" type="ORF">LPTSP4_18700</name>
</gene>
<evidence type="ECO:0000256" key="3">
    <source>
        <dbReference type="ARBA" id="ARBA00022833"/>
    </source>
</evidence>
<protein>
    <submittedName>
        <fullName evidence="5">Alcohol dehydrogenase, catalytic domain, GroES-like family protein</fullName>
    </submittedName>
</protein>
<dbReference type="SUPFAM" id="SSF50129">
    <property type="entry name" value="GroES-like"/>
    <property type="match status" value="1"/>
</dbReference>
<dbReference type="Proteomes" id="UP000245133">
    <property type="component" value="Unassembled WGS sequence"/>
</dbReference>
<dbReference type="AlphaFoldDB" id="A0A2P2E0D3"/>
<comment type="caution">
    <text evidence="5">The sequence shown here is derived from an EMBL/GenBank/DDBJ whole genome shotgun (WGS) entry which is preliminary data.</text>
</comment>
<dbReference type="Gene3D" id="3.40.50.720">
    <property type="entry name" value="NAD(P)-binding Rossmann-like Domain"/>
    <property type="match status" value="1"/>
</dbReference>
<evidence type="ECO:0000256" key="1">
    <source>
        <dbReference type="ARBA" id="ARBA00001947"/>
    </source>
</evidence>
<dbReference type="InterPro" id="IPR013154">
    <property type="entry name" value="ADH-like_N"/>
</dbReference>
<comment type="cofactor">
    <cofactor evidence="1">
        <name>Zn(2+)</name>
        <dbReference type="ChEBI" id="CHEBI:29105"/>
    </cofactor>
</comment>
<dbReference type="Gene3D" id="3.90.180.10">
    <property type="entry name" value="Medium-chain alcohol dehydrogenases, catalytic domain"/>
    <property type="match status" value="1"/>
</dbReference>
<evidence type="ECO:0000256" key="2">
    <source>
        <dbReference type="ARBA" id="ARBA00022723"/>
    </source>
</evidence>
<dbReference type="SUPFAM" id="SSF51735">
    <property type="entry name" value="NAD(P)-binding Rossmann-fold domains"/>
    <property type="match status" value="1"/>
</dbReference>
<dbReference type="InterPro" id="IPR011032">
    <property type="entry name" value="GroES-like_sf"/>
</dbReference>
<dbReference type="PANTHER" id="PTHR42813:SF7">
    <property type="entry name" value="ALCOHOL DEHYDROGENASE (ZN-DEPENDENT)-RELATED"/>
    <property type="match status" value="1"/>
</dbReference>
<feature type="domain" description="Alcohol dehydrogenase-like N-terminal" evidence="4">
    <location>
        <begin position="27"/>
        <end position="138"/>
    </location>
</feature>
<dbReference type="Pfam" id="PF08240">
    <property type="entry name" value="ADH_N"/>
    <property type="match status" value="1"/>
</dbReference>
<evidence type="ECO:0000313" key="5">
    <source>
        <dbReference type="EMBL" id="GBF50345.1"/>
    </source>
</evidence>
<dbReference type="EMBL" id="BFBB01000004">
    <property type="protein sequence ID" value="GBF50345.1"/>
    <property type="molecule type" value="Genomic_DNA"/>
</dbReference>